<evidence type="ECO:0008006" key="3">
    <source>
        <dbReference type="Google" id="ProtNLM"/>
    </source>
</evidence>
<dbReference type="Proteomes" id="UP000197138">
    <property type="component" value="Unassembled WGS sequence"/>
</dbReference>
<proteinExistence type="predicted"/>
<dbReference type="EMBL" id="MTKT01000605">
    <property type="protein sequence ID" value="OWM90026.1"/>
    <property type="molecule type" value="Genomic_DNA"/>
</dbReference>
<reference evidence="2" key="1">
    <citation type="journal article" date="2017" name="Plant J.">
        <title>The pomegranate (Punica granatum L.) genome and the genomics of punicalagin biosynthesis.</title>
        <authorList>
            <person name="Qin G."/>
            <person name="Xu C."/>
            <person name="Ming R."/>
            <person name="Tang H."/>
            <person name="Guyot R."/>
            <person name="Kramer E.M."/>
            <person name="Hu Y."/>
            <person name="Yi X."/>
            <person name="Qi Y."/>
            <person name="Xu X."/>
            <person name="Gao Z."/>
            <person name="Pan H."/>
            <person name="Jian J."/>
            <person name="Tian Y."/>
            <person name="Yue Z."/>
            <person name="Xu Y."/>
        </authorList>
    </citation>
    <scope>NUCLEOTIDE SEQUENCE [LARGE SCALE GENOMIC DNA]</scope>
    <source>
        <strain evidence="2">cv. Dabenzi</strain>
    </source>
</reference>
<name>A0A218XZE7_PUNGR</name>
<comment type="caution">
    <text evidence="1">The sequence shown here is derived from an EMBL/GenBank/DDBJ whole genome shotgun (WGS) entry which is preliminary data.</text>
</comment>
<protein>
    <recommendedName>
        <fullName evidence="3">F-box associated domain-containing protein</fullName>
    </recommendedName>
</protein>
<gene>
    <name evidence="1" type="ORF">CDL15_Pgr026939</name>
</gene>
<evidence type="ECO:0000313" key="2">
    <source>
        <dbReference type="Proteomes" id="UP000197138"/>
    </source>
</evidence>
<accession>A0A218XZE7</accession>
<dbReference type="AlphaFoldDB" id="A0A218XZE7"/>
<evidence type="ECO:0000313" key="1">
    <source>
        <dbReference type="EMBL" id="OWM90026.1"/>
    </source>
</evidence>
<sequence>MLYALVETHATGGDGEQTELPSLLDEIWCEILARFPVQDLLRLKATDTILLLVCNLVTRSYKLLPYWRYNVEGVVEDCHWRMVPSCSAGRYKIIGLRATARKIDFHICDFGLHTQEGNQATWKELHFPPTSDLPFVQNTQASTYDNGKLHWLNPVQYNPEETRSDSCALSLDIATEKFNVAACFPELYTDSWSWFQYPFASNEMFYRRMIHTLSPWSHMQPVAILDGDNKLVMRVPWTSETQMFVIDKQSGDWKEIAVDFKEFAPLGADEWAERDQYYIHHNRVMVQILTRLKRNVLPYVWPPSIPFPLQSVIPNNTMEVLGSERL</sequence>
<organism evidence="1 2">
    <name type="scientific">Punica granatum</name>
    <name type="common">Pomegranate</name>
    <dbReference type="NCBI Taxonomy" id="22663"/>
    <lineage>
        <taxon>Eukaryota</taxon>
        <taxon>Viridiplantae</taxon>
        <taxon>Streptophyta</taxon>
        <taxon>Embryophyta</taxon>
        <taxon>Tracheophyta</taxon>
        <taxon>Spermatophyta</taxon>
        <taxon>Magnoliopsida</taxon>
        <taxon>eudicotyledons</taxon>
        <taxon>Gunneridae</taxon>
        <taxon>Pentapetalae</taxon>
        <taxon>rosids</taxon>
        <taxon>malvids</taxon>
        <taxon>Myrtales</taxon>
        <taxon>Lythraceae</taxon>
        <taxon>Punica</taxon>
    </lineage>
</organism>